<evidence type="ECO:0000256" key="3">
    <source>
        <dbReference type="ARBA" id="ARBA00022576"/>
    </source>
</evidence>
<dbReference type="InterPro" id="IPR015422">
    <property type="entry name" value="PyrdxlP-dep_Trfase_small"/>
</dbReference>
<dbReference type="SUPFAM" id="SSF53383">
    <property type="entry name" value="PLP-dependent transferases"/>
    <property type="match status" value="1"/>
</dbReference>
<protein>
    <recommendedName>
        <fullName evidence="6">Aminotransferase</fullName>
        <ecNumber evidence="6">2.6.1.-</ecNumber>
    </recommendedName>
</protein>
<dbReference type="OrthoDB" id="9763453at2"/>
<dbReference type="FunFam" id="3.40.640.10:FF:000033">
    <property type="entry name" value="Aspartate aminotransferase"/>
    <property type="match status" value="1"/>
</dbReference>
<dbReference type="GO" id="GO:0008483">
    <property type="term" value="F:transaminase activity"/>
    <property type="evidence" value="ECO:0007669"/>
    <property type="project" value="UniProtKB-KW"/>
</dbReference>
<feature type="compositionally biased region" description="Polar residues" evidence="7">
    <location>
        <begin position="82"/>
        <end position="92"/>
    </location>
</feature>
<comment type="cofactor">
    <cofactor evidence="1 6">
        <name>pyridoxal 5'-phosphate</name>
        <dbReference type="ChEBI" id="CHEBI:597326"/>
    </cofactor>
</comment>
<name>A0A4P7SLI3_9CELL</name>
<evidence type="ECO:0000256" key="4">
    <source>
        <dbReference type="ARBA" id="ARBA00022679"/>
    </source>
</evidence>
<keyword evidence="10" id="KW-1185">Reference proteome</keyword>
<keyword evidence="3 6" id="KW-0032">Aminotransferase</keyword>
<dbReference type="PANTHER" id="PTHR46383:SF1">
    <property type="entry name" value="ASPARTATE AMINOTRANSFERASE"/>
    <property type="match status" value="1"/>
</dbReference>
<dbReference type="EMBL" id="CP039291">
    <property type="protein sequence ID" value="QCB95179.1"/>
    <property type="molecule type" value="Genomic_DNA"/>
</dbReference>
<dbReference type="GO" id="GO:0030170">
    <property type="term" value="F:pyridoxal phosphate binding"/>
    <property type="evidence" value="ECO:0007669"/>
    <property type="project" value="InterPro"/>
</dbReference>
<dbReference type="CDD" id="cd00609">
    <property type="entry name" value="AAT_like"/>
    <property type="match status" value="1"/>
</dbReference>
<dbReference type="KEGG" id="celz:E5225_04275"/>
<evidence type="ECO:0000256" key="7">
    <source>
        <dbReference type="SAM" id="MobiDB-lite"/>
    </source>
</evidence>
<dbReference type="Gene3D" id="3.40.640.10">
    <property type="entry name" value="Type I PLP-dependent aspartate aminotransferase-like (Major domain)"/>
    <property type="match status" value="1"/>
</dbReference>
<dbReference type="Gene3D" id="3.90.1150.10">
    <property type="entry name" value="Aspartate Aminotransferase, domain 1"/>
    <property type="match status" value="1"/>
</dbReference>
<dbReference type="EC" id="2.6.1.-" evidence="6"/>
<feature type="region of interest" description="Disordered" evidence="7">
    <location>
        <begin position="20"/>
        <end position="94"/>
    </location>
</feature>
<feature type="domain" description="Aminotransferase class I/classII large" evidence="8">
    <location>
        <begin position="124"/>
        <end position="478"/>
    </location>
</feature>
<comment type="similarity">
    <text evidence="2 6">Belongs to the class-I pyridoxal-phosphate-dependent aminotransferase family.</text>
</comment>
<dbReference type="InterPro" id="IPR015424">
    <property type="entry name" value="PyrdxlP-dep_Trfase"/>
</dbReference>
<evidence type="ECO:0000313" key="10">
    <source>
        <dbReference type="Proteomes" id="UP000296469"/>
    </source>
</evidence>
<dbReference type="PANTHER" id="PTHR46383">
    <property type="entry name" value="ASPARTATE AMINOTRANSFERASE"/>
    <property type="match status" value="1"/>
</dbReference>
<sequence>MRFWRPLRYQLRHCPTAAAVRHDAPRPLRGRGSSWRTSTTGASLYATGGAGSNHAGRAARRRPLPRNGPAARARLCQDGRVSEQSTPTTTSPRARVSARLAAIAESATLAVDARAKALKAAGRPVIGFGAGEPDFPTPDYVVEAAVAAAQDPVNHRYSPAAGLPVLREAIAAKTERDSGYAVRPADVLVTNGGKQAVFQAFAAVLDPGDEVLLPAPYWTTYPEAIRLAGAVPVEVFAGVDQGYLVTVEQLEAARTPRTKALLFNSPSNPTGAVYSPEQTAAIGRWALAHGIWVVTDEIYEHLTYDDAVFTPVVRVVPELADTTIVLNGVAKTYAMTGWRVGWMIGPADVITAATNLQSHLTSNVANVSQRAAVAALTGDLSAVEHMRAAFDRRRRTMVEMLNEIDGVRCPAPQGAFYAYPAVEGVLGRTIRGRTPRTSAELAELILDEAEVAVVPGEAFGPSGYLRLSYALGDDDLVEGVGRIQALLGEAR</sequence>
<dbReference type="InterPro" id="IPR004839">
    <property type="entry name" value="Aminotransferase_I/II_large"/>
</dbReference>
<dbReference type="Proteomes" id="UP000296469">
    <property type="component" value="Chromosome"/>
</dbReference>
<feature type="compositionally biased region" description="Low complexity" evidence="7">
    <location>
        <begin position="65"/>
        <end position="74"/>
    </location>
</feature>
<dbReference type="PROSITE" id="PS00105">
    <property type="entry name" value="AA_TRANSFER_CLASS_1"/>
    <property type="match status" value="1"/>
</dbReference>
<organism evidence="9 10">
    <name type="scientific">Cellulomonas shaoxiangyii</name>
    <dbReference type="NCBI Taxonomy" id="2566013"/>
    <lineage>
        <taxon>Bacteria</taxon>
        <taxon>Bacillati</taxon>
        <taxon>Actinomycetota</taxon>
        <taxon>Actinomycetes</taxon>
        <taxon>Micrococcales</taxon>
        <taxon>Cellulomonadaceae</taxon>
        <taxon>Cellulomonas</taxon>
    </lineage>
</organism>
<evidence type="ECO:0000256" key="6">
    <source>
        <dbReference type="RuleBase" id="RU000481"/>
    </source>
</evidence>
<evidence type="ECO:0000256" key="1">
    <source>
        <dbReference type="ARBA" id="ARBA00001933"/>
    </source>
</evidence>
<dbReference type="Pfam" id="PF00155">
    <property type="entry name" value="Aminotran_1_2"/>
    <property type="match status" value="1"/>
</dbReference>
<keyword evidence="5" id="KW-0663">Pyridoxal phosphate</keyword>
<dbReference type="GO" id="GO:0006520">
    <property type="term" value="P:amino acid metabolic process"/>
    <property type="evidence" value="ECO:0007669"/>
    <property type="project" value="InterPro"/>
</dbReference>
<evidence type="ECO:0000313" key="9">
    <source>
        <dbReference type="EMBL" id="QCB95179.1"/>
    </source>
</evidence>
<evidence type="ECO:0000256" key="2">
    <source>
        <dbReference type="ARBA" id="ARBA00007441"/>
    </source>
</evidence>
<keyword evidence="4 6" id="KW-0808">Transferase</keyword>
<evidence type="ECO:0000256" key="5">
    <source>
        <dbReference type="ARBA" id="ARBA00022898"/>
    </source>
</evidence>
<dbReference type="InterPro" id="IPR015421">
    <property type="entry name" value="PyrdxlP-dep_Trfase_major"/>
</dbReference>
<dbReference type="InterPro" id="IPR004838">
    <property type="entry name" value="NHTrfase_class1_PyrdxlP-BS"/>
</dbReference>
<dbReference type="InterPro" id="IPR050596">
    <property type="entry name" value="AspAT/PAT-like"/>
</dbReference>
<proteinExistence type="inferred from homology"/>
<dbReference type="AlphaFoldDB" id="A0A4P7SLI3"/>
<reference evidence="9 10" key="1">
    <citation type="submission" date="2019-04" db="EMBL/GenBank/DDBJ databases">
        <title>Isolation and identification of Cellulomonas shaoxiangyii sp. Nov. isolated from feces of the Tibetan antelopes (Pantholops hodgsonii) in the Qinghai-Tibet plateau of China.</title>
        <authorList>
            <person name="Tian Z."/>
        </authorList>
    </citation>
    <scope>NUCLEOTIDE SEQUENCE [LARGE SCALE GENOMIC DNA]</scope>
    <source>
        <strain evidence="9 10">Z28</strain>
    </source>
</reference>
<accession>A0A4P7SLI3</accession>
<evidence type="ECO:0000259" key="8">
    <source>
        <dbReference type="Pfam" id="PF00155"/>
    </source>
</evidence>
<gene>
    <name evidence="9" type="ORF">E5225_04275</name>
</gene>